<gene>
    <name evidence="5" type="ORF">F6X53_31155</name>
</gene>
<protein>
    <submittedName>
        <fullName evidence="5">Crp/Fnr family transcriptional regulator</fullName>
    </submittedName>
</protein>
<dbReference type="AlphaFoldDB" id="A0A6L3SNJ7"/>
<sequence length="244" mass="26953">MHDLLIGRLEHAGLLSDPERQALHTLTLRPRAVAARTDIDAGGEPHSVQLILSGIACRYKIWSGGTRRIISLILPGDLCDGHLPIPYTLGNMVGALTPCTVADIPRQTMADLIETYPRIARTLWWMTLVKLNVAQEWLASTSRGAEKHLALVFCELLVRLQARGLADENSFEFGLSQPDLADVIGVSQVHINRVVQSLRSSGLIVWSHRRLTIPDVARLKAFAEFDPGYLHFGEGQLSSISPER</sequence>
<keyword evidence="6" id="KW-1185">Reference proteome</keyword>
<dbReference type="Proteomes" id="UP000474159">
    <property type="component" value="Unassembled WGS sequence"/>
</dbReference>
<keyword evidence="1" id="KW-0805">Transcription regulation</keyword>
<dbReference type="InterPro" id="IPR000595">
    <property type="entry name" value="cNMP-bd_dom"/>
</dbReference>
<evidence type="ECO:0000313" key="6">
    <source>
        <dbReference type="Proteomes" id="UP000474159"/>
    </source>
</evidence>
<dbReference type="Gene3D" id="2.60.120.10">
    <property type="entry name" value="Jelly Rolls"/>
    <property type="match status" value="1"/>
</dbReference>
<accession>A0A6L3SNJ7</accession>
<dbReference type="Gene3D" id="1.10.10.10">
    <property type="entry name" value="Winged helix-like DNA-binding domain superfamily/Winged helix DNA-binding domain"/>
    <property type="match status" value="1"/>
</dbReference>
<dbReference type="GO" id="GO:0006355">
    <property type="term" value="P:regulation of DNA-templated transcription"/>
    <property type="evidence" value="ECO:0007669"/>
    <property type="project" value="InterPro"/>
</dbReference>
<dbReference type="InterPro" id="IPR018490">
    <property type="entry name" value="cNMP-bd_dom_sf"/>
</dbReference>
<dbReference type="OrthoDB" id="7584044at2"/>
<dbReference type="RefSeq" id="WP_151005682.1">
    <property type="nucleotide sequence ID" value="NZ_BPQY01000056.1"/>
</dbReference>
<dbReference type="InterPro" id="IPR014710">
    <property type="entry name" value="RmlC-like_jellyroll"/>
</dbReference>
<reference evidence="5 6" key="1">
    <citation type="submission" date="2019-09" db="EMBL/GenBank/DDBJ databases">
        <title>YIM 48816 draft genome.</title>
        <authorList>
            <person name="Jiang L."/>
        </authorList>
    </citation>
    <scope>NUCLEOTIDE SEQUENCE [LARGE SCALE GENOMIC DNA]</scope>
    <source>
        <strain evidence="5 6">YIM 48816</strain>
    </source>
</reference>
<name>A0A6L3SNJ7_9HYPH</name>
<proteinExistence type="predicted"/>
<feature type="domain" description="HTH crp-type" evidence="4">
    <location>
        <begin position="143"/>
        <end position="217"/>
    </location>
</feature>
<comment type="caution">
    <text evidence="5">The sequence shown here is derived from an EMBL/GenBank/DDBJ whole genome shotgun (WGS) entry which is preliminary data.</text>
</comment>
<dbReference type="PROSITE" id="PS51063">
    <property type="entry name" value="HTH_CRP_2"/>
    <property type="match status" value="1"/>
</dbReference>
<evidence type="ECO:0000259" key="4">
    <source>
        <dbReference type="PROSITE" id="PS51063"/>
    </source>
</evidence>
<dbReference type="InterPro" id="IPR036390">
    <property type="entry name" value="WH_DNA-bd_sf"/>
</dbReference>
<dbReference type="InterPro" id="IPR036388">
    <property type="entry name" value="WH-like_DNA-bd_sf"/>
</dbReference>
<dbReference type="InterPro" id="IPR012318">
    <property type="entry name" value="HTH_CRP"/>
</dbReference>
<dbReference type="GO" id="GO:0003677">
    <property type="term" value="F:DNA binding"/>
    <property type="evidence" value="ECO:0007669"/>
    <property type="project" value="UniProtKB-KW"/>
</dbReference>
<keyword evidence="2" id="KW-0238">DNA-binding</keyword>
<organism evidence="5 6">
    <name type="scientific">Methylobacterium soli</name>
    <dbReference type="NCBI Taxonomy" id="553447"/>
    <lineage>
        <taxon>Bacteria</taxon>
        <taxon>Pseudomonadati</taxon>
        <taxon>Pseudomonadota</taxon>
        <taxon>Alphaproteobacteria</taxon>
        <taxon>Hyphomicrobiales</taxon>
        <taxon>Methylobacteriaceae</taxon>
        <taxon>Methylobacterium</taxon>
    </lineage>
</organism>
<dbReference type="CDD" id="cd00038">
    <property type="entry name" value="CAP_ED"/>
    <property type="match status" value="1"/>
</dbReference>
<evidence type="ECO:0000256" key="2">
    <source>
        <dbReference type="ARBA" id="ARBA00023125"/>
    </source>
</evidence>
<keyword evidence="3" id="KW-0804">Transcription</keyword>
<evidence type="ECO:0000256" key="3">
    <source>
        <dbReference type="ARBA" id="ARBA00023163"/>
    </source>
</evidence>
<dbReference type="EMBL" id="VZZK01000078">
    <property type="protein sequence ID" value="KAB1069244.1"/>
    <property type="molecule type" value="Genomic_DNA"/>
</dbReference>
<evidence type="ECO:0000256" key="1">
    <source>
        <dbReference type="ARBA" id="ARBA00023015"/>
    </source>
</evidence>
<dbReference type="SUPFAM" id="SSF46785">
    <property type="entry name" value="Winged helix' DNA-binding domain"/>
    <property type="match status" value="1"/>
</dbReference>
<evidence type="ECO:0000313" key="5">
    <source>
        <dbReference type="EMBL" id="KAB1069244.1"/>
    </source>
</evidence>
<dbReference type="SUPFAM" id="SSF51206">
    <property type="entry name" value="cAMP-binding domain-like"/>
    <property type="match status" value="1"/>
</dbReference>
<dbReference type="Pfam" id="PF13545">
    <property type="entry name" value="HTH_Crp_2"/>
    <property type="match status" value="1"/>
</dbReference>